<evidence type="ECO:0000256" key="6">
    <source>
        <dbReference type="SAM" id="Phobius"/>
    </source>
</evidence>
<sequence length="378" mass="43651">MKILLFLLLVITSLAICEQYEFNIDKSRIAQEFLGKHSKHNNNWAVLVCTSRFWFNYRHIANTLSFYHIVKKLGIPDSNIILMLADDVACNARNSYPAQIFNNQNKMTNLYGDNVEVDYRGYEVTVENFMRMMTDRHEHEVPRNKRLMTDEHSNIMIYMTGHGGNEFLKFQDQEEINSMDIADLIEQMFEKRRYNEILLMVDTCQAGSLFKQIYSPNVIAAGSSMIGENSYSHHSDYDVGVAVIDRFTYFTLEFFETYVVGDFKKAEQRTLSELFNSYNPNTLHSTPFFKTELSPKPLESIPISDFFGSDIKINFLSGKYGIRGNASAAVNSEPVSFKRVGKPHERSKPEKTLEYTWDFYATFSVLFIIVFAASFASK</sequence>
<dbReference type="GO" id="GO:0006508">
    <property type="term" value="P:proteolysis"/>
    <property type="evidence" value="ECO:0007669"/>
    <property type="project" value="InterPro"/>
</dbReference>
<keyword evidence="6" id="KW-0472">Membrane</keyword>
<accession>A0AAW2ZDU4</accession>
<dbReference type="GO" id="GO:0042765">
    <property type="term" value="C:GPI-anchor transamidase complex"/>
    <property type="evidence" value="ECO:0007669"/>
    <property type="project" value="InterPro"/>
</dbReference>
<keyword evidence="4 7" id="KW-0732">Signal</keyword>
<dbReference type="GO" id="GO:0006506">
    <property type="term" value="P:GPI anchor biosynthetic process"/>
    <property type="evidence" value="ECO:0007669"/>
    <property type="project" value="UniProtKB-KW"/>
</dbReference>
<dbReference type="PRINTS" id="PR00776">
    <property type="entry name" value="HEMOGLOBNASE"/>
</dbReference>
<keyword evidence="3" id="KW-0337">GPI-anchor biosynthesis</keyword>
<evidence type="ECO:0000256" key="2">
    <source>
        <dbReference type="ARBA" id="ARBA00009941"/>
    </source>
</evidence>
<name>A0AAW2ZDU4_9EUKA</name>
<reference evidence="8 9" key="1">
    <citation type="submission" date="2024-03" db="EMBL/GenBank/DDBJ databases">
        <title>The Acrasis kona genome and developmental transcriptomes reveal deep origins of eukaryotic multicellular pathways.</title>
        <authorList>
            <person name="Sheikh S."/>
            <person name="Fu C.-J."/>
            <person name="Brown M.W."/>
            <person name="Baldauf S.L."/>
        </authorList>
    </citation>
    <scope>NUCLEOTIDE SEQUENCE [LARGE SCALE GENOMIC DNA]</scope>
    <source>
        <strain evidence="8 9">ATCC MYA-3509</strain>
    </source>
</reference>
<dbReference type="EMBL" id="JAOPGA020001347">
    <property type="protein sequence ID" value="KAL0487519.1"/>
    <property type="molecule type" value="Genomic_DNA"/>
</dbReference>
<dbReference type="Proteomes" id="UP001431209">
    <property type="component" value="Unassembled WGS sequence"/>
</dbReference>
<dbReference type="InterPro" id="IPR028361">
    <property type="entry name" value="GPI_transamidase"/>
</dbReference>
<feature type="signal peptide" evidence="7">
    <location>
        <begin position="1"/>
        <end position="17"/>
    </location>
</feature>
<dbReference type="PIRSF" id="PIRSF019663">
    <property type="entry name" value="Legumain"/>
    <property type="match status" value="1"/>
</dbReference>
<dbReference type="InterPro" id="IPR001096">
    <property type="entry name" value="Peptidase_C13"/>
</dbReference>
<keyword evidence="6" id="KW-0812">Transmembrane</keyword>
<comment type="caution">
    <text evidence="8">The sequence shown here is derived from an EMBL/GenBank/DDBJ whole genome shotgun (WGS) entry which is preliminary data.</text>
</comment>
<proteinExistence type="inferred from homology"/>
<feature type="active site" evidence="5">
    <location>
        <position position="162"/>
    </location>
</feature>
<dbReference type="PANTHER" id="PTHR48067:SF1">
    <property type="entry name" value="GPI-ANCHOR TRANSAMIDASE"/>
    <property type="match status" value="1"/>
</dbReference>
<evidence type="ECO:0000256" key="3">
    <source>
        <dbReference type="ARBA" id="ARBA00022502"/>
    </source>
</evidence>
<dbReference type="PANTHER" id="PTHR48067">
    <property type="entry name" value="GPI-ANCHOR TRANSAMIDASE"/>
    <property type="match status" value="1"/>
</dbReference>
<keyword evidence="6" id="KW-1133">Transmembrane helix</keyword>
<keyword evidence="9" id="KW-1185">Reference proteome</keyword>
<comment type="pathway">
    <text evidence="1">Glycolipid biosynthesis; glycosylphosphatidylinositol-anchor biosynthesis.</text>
</comment>
<evidence type="ECO:0000313" key="9">
    <source>
        <dbReference type="Proteomes" id="UP001431209"/>
    </source>
</evidence>
<evidence type="ECO:0000256" key="5">
    <source>
        <dbReference type="PIRSR" id="PIRSR019663-1"/>
    </source>
</evidence>
<comment type="similarity">
    <text evidence="2">Belongs to the peptidase C13 family.</text>
</comment>
<dbReference type="Pfam" id="PF01650">
    <property type="entry name" value="Peptidase_C13"/>
    <property type="match status" value="1"/>
</dbReference>
<feature type="active site" description="Nucleophile" evidence="5">
    <location>
        <position position="204"/>
    </location>
</feature>
<dbReference type="GO" id="GO:0016255">
    <property type="term" value="P:attachment of GPI anchor to protein"/>
    <property type="evidence" value="ECO:0007669"/>
    <property type="project" value="InterPro"/>
</dbReference>
<evidence type="ECO:0000313" key="8">
    <source>
        <dbReference type="EMBL" id="KAL0487519.1"/>
    </source>
</evidence>
<dbReference type="GO" id="GO:0003923">
    <property type="term" value="F:GPI-anchor transamidase activity"/>
    <property type="evidence" value="ECO:0007669"/>
    <property type="project" value="InterPro"/>
</dbReference>
<feature type="chain" id="PRO_5043744345" evidence="7">
    <location>
        <begin position="18"/>
        <end position="378"/>
    </location>
</feature>
<evidence type="ECO:0000256" key="4">
    <source>
        <dbReference type="ARBA" id="ARBA00022729"/>
    </source>
</evidence>
<gene>
    <name evidence="8" type="ORF">AKO1_008634</name>
</gene>
<evidence type="ECO:0000256" key="7">
    <source>
        <dbReference type="SAM" id="SignalP"/>
    </source>
</evidence>
<organism evidence="8 9">
    <name type="scientific">Acrasis kona</name>
    <dbReference type="NCBI Taxonomy" id="1008807"/>
    <lineage>
        <taxon>Eukaryota</taxon>
        <taxon>Discoba</taxon>
        <taxon>Heterolobosea</taxon>
        <taxon>Tetramitia</taxon>
        <taxon>Eutetramitia</taxon>
        <taxon>Acrasidae</taxon>
        <taxon>Acrasis</taxon>
    </lineage>
</organism>
<dbReference type="Gene3D" id="3.40.50.1460">
    <property type="match status" value="1"/>
</dbReference>
<dbReference type="FunFam" id="3.40.50.1460:FF:000021">
    <property type="entry name" value="GPI-anchor transamidase"/>
    <property type="match status" value="1"/>
</dbReference>
<dbReference type="PIRSF" id="PIRSF500138">
    <property type="entry name" value="GPI8"/>
    <property type="match status" value="1"/>
</dbReference>
<feature type="transmembrane region" description="Helical" evidence="6">
    <location>
        <begin position="357"/>
        <end position="376"/>
    </location>
</feature>
<evidence type="ECO:0000256" key="1">
    <source>
        <dbReference type="ARBA" id="ARBA00004687"/>
    </source>
</evidence>
<protein>
    <submittedName>
        <fullName evidence="8">GPI-anchor transamidase subunit K</fullName>
    </submittedName>
</protein>
<dbReference type="AlphaFoldDB" id="A0AAW2ZDU4"/>